<protein>
    <submittedName>
        <fullName evidence="2">Uncharacterized protein</fullName>
    </submittedName>
</protein>
<name>A0A2G9UM73_TELCI</name>
<feature type="compositionally biased region" description="Polar residues" evidence="1">
    <location>
        <begin position="128"/>
        <end position="154"/>
    </location>
</feature>
<feature type="region of interest" description="Disordered" evidence="1">
    <location>
        <begin position="122"/>
        <end position="167"/>
    </location>
</feature>
<reference evidence="2 3" key="1">
    <citation type="submission" date="2015-09" db="EMBL/GenBank/DDBJ databases">
        <title>Draft genome of the parasitic nematode Teladorsagia circumcincta isolate WARC Sus (inbred).</title>
        <authorList>
            <person name="Mitreva M."/>
        </authorList>
    </citation>
    <scope>NUCLEOTIDE SEQUENCE [LARGE SCALE GENOMIC DNA]</scope>
    <source>
        <strain evidence="2 3">S</strain>
    </source>
</reference>
<evidence type="ECO:0000313" key="2">
    <source>
        <dbReference type="EMBL" id="PIO71256.1"/>
    </source>
</evidence>
<proteinExistence type="predicted"/>
<organism evidence="2 3">
    <name type="scientific">Teladorsagia circumcincta</name>
    <name type="common">Brown stomach worm</name>
    <name type="synonym">Ostertagia circumcincta</name>
    <dbReference type="NCBI Taxonomy" id="45464"/>
    <lineage>
        <taxon>Eukaryota</taxon>
        <taxon>Metazoa</taxon>
        <taxon>Ecdysozoa</taxon>
        <taxon>Nematoda</taxon>
        <taxon>Chromadorea</taxon>
        <taxon>Rhabditida</taxon>
        <taxon>Rhabditina</taxon>
        <taxon>Rhabditomorpha</taxon>
        <taxon>Strongyloidea</taxon>
        <taxon>Trichostrongylidae</taxon>
        <taxon>Teladorsagia</taxon>
    </lineage>
</organism>
<keyword evidence="3" id="KW-1185">Reference proteome</keyword>
<evidence type="ECO:0000313" key="3">
    <source>
        <dbReference type="Proteomes" id="UP000230423"/>
    </source>
</evidence>
<accession>A0A2G9UM73</accession>
<dbReference type="Proteomes" id="UP000230423">
    <property type="component" value="Unassembled WGS sequence"/>
</dbReference>
<feature type="compositionally biased region" description="Low complexity" evidence="1">
    <location>
        <begin position="155"/>
        <end position="167"/>
    </location>
</feature>
<dbReference type="EMBL" id="KZ346006">
    <property type="protein sequence ID" value="PIO71256.1"/>
    <property type="molecule type" value="Genomic_DNA"/>
</dbReference>
<evidence type="ECO:0000256" key="1">
    <source>
        <dbReference type="SAM" id="MobiDB-lite"/>
    </source>
</evidence>
<dbReference type="AlphaFoldDB" id="A0A2G9UM73"/>
<sequence length="309" mass="34900">MTMMAFRRIYREIDEKDKSASHFIDVVSVILPHGYFKDDVFTRLQLLLTARQARDQEISRQLESETWVIFRIASSRYHIFYNSHYRILENFNALPQSTKDYLITKFPLLKYLKYSDSSFTGKPPGGLETSTPSQPSVTKTSGTSTSPKASTTKVSPMSSTTATPTTSQRLSIAEIKKLLEPAIKDLRDSRGKFKSIIFDSSPIENLLRKFLENPFSWSHGDYKKAFEQFKKSARKLSGICKKKDSVECEGASKMLASTLEQFIKSVAGLYPTNPKLKDLSSAYSSDISAASGSNQRLKIVLNYTDSKLF</sequence>
<gene>
    <name evidence="2" type="ORF">TELCIR_06852</name>
</gene>